<dbReference type="InterPro" id="IPR003838">
    <property type="entry name" value="ABC3_permease_C"/>
</dbReference>
<comment type="subcellular location">
    <subcellularLocation>
        <location evidence="1">Cell membrane</location>
        <topology evidence="1">Multi-pass membrane protein</topology>
    </subcellularLocation>
</comment>
<evidence type="ECO:0000256" key="4">
    <source>
        <dbReference type="ARBA" id="ARBA00022989"/>
    </source>
</evidence>
<reference evidence="10 11" key="1">
    <citation type="submission" date="2021-06" db="EMBL/GenBank/DDBJ databases">
        <authorList>
            <person name="Sun Q."/>
            <person name="Li D."/>
        </authorList>
    </citation>
    <scope>NUCLEOTIDE SEQUENCE [LARGE SCALE GENOMIC DNA]</scope>
    <source>
        <strain evidence="10 11">MSJ-6</strain>
    </source>
</reference>
<dbReference type="EMBL" id="JAHLQJ010000003">
    <property type="protein sequence ID" value="MBU5671108.1"/>
    <property type="molecule type" value="Genomic_DNA"/>
</dbReference>
<feature type="transmembrane region" description="Helical" evidence="8">
    <location>
        <begin position="840"/>
        <end position="860"/>
    </location>
</feature>
<dbReference type="Proteomes" id="UP000743001">
    <property type="component" value="Unassembled WGS sequence"/>
</dbReference>
<feature type="region of interest" description="Disordered" evidence="7">
    <location>
        <begin position="604"/>
        <end position="625"/>
    </location>
</feature>
<accession>A0ABS6FLQ0</accession>
<dbReference type="PANTHER" id="PTHR30287:SF1">
    <property type="entry name" value="INNER MEMBRANE PROTEIN"/>
    <property type="match status" value="1"/>
</dbReference>
<comment type="caution">
    <text evidence="10">The sequence shown here is derived from an EMBL/GenBank/DDBJ whole genome shotgun (WGS) entry which is preliminary data.</text>
</comment>
<organism evidence="10 11">
    <name type="scientific">Paenibacillus brevis</name>
    <dbReference type="NCBI Taxonomy" id="2841508"/>
    <lineage>
        <taxon>Bacteria</taxon>
        <taxon>Bacillati</taxon>
        <taxon>Bacillota</taxon>
        <taxon>Bacilli</taxon>
        <taxon>Bacillales</taxon>
        <taxon>Paenibacillaceae</taxon>
        <taxon>Paenibacillus</taxon>
    </lineage>
</organism>
<feature type="transmembrane region" description="Helical" evidence="8">
    <location>
        <begin position="1062"/>
        <end position="1085"/>
    </location>
</feature>
<dbReference type="RefSeq" id="WP_216477512.1">
    <property type="nucleotide sequence ID" value="NZ_JAHLQJ010000003.1"/>
</dbReference>
<keyword evidence="2" id="KW-1003">Cell membrane</keyword>
<feature type="domain" description="ABC3 transporter permease C-terminal" evidence="9">
    <location>
        <begin position="1070"/>
        <end position="1173"/>
    </location>
</feature>
<feature type="transmembrane region" description="Helical" evidence="8">
    <location>
        <begin position="20"/>
        <end position="40"/>
    </location>
</feature>
<evidence type="ECO:0000259" key="9">
    <source>
        <dbReference type="Pfam" id="PF02687"/>
    </source>
</evidence>
<evidence type="ECO:0000256" key="2">
    <source>
        <dbReference type="ARBA" id="ARBA00022475"/>
    </source>
</evidence>
<feature type="compositionally biased region" description="Basic and acidic residues" evidence="7">
    <location>
        <begin position="159"/>
        <end position="175"/>
    </location>
</feature>
<evidence type="ECO:0000256" key="1">
    <source>
        <dbReference type="ARBA" id="ARBA00004651"/>
    </source>
</evidence>
<feature type="transmembrane region" description="Helical" evidence="8">
    <location>
        <begin position="719"/>
        <end position="745"/>
    </location>
</feature>
<keyword evidence="4 8" id="KW-1133">Transmembrane helix</keyword>
<proteinExistence type="predicted"/>
<feature type="transmembrane region" description="Helical" evidence="8">
    <location>
        <begin position="1157"/>
        <end position="1174"/>
    </location>
</feature>
<dbReference type="Pfam" id="PF02687">
    <property type="entry name" value="FtsX"/>
    <property type="match status" value="2"/>
</dbReference>
<evidence type="ECO:0000313" key="11">
    <source>
        <dbReference type="Proteomes" id="UP000743001"/>
    </source>
</evidence>
<keyword evidence="6" id="KW-0175">Coiled coil</keyword>
<keyword evidence="11" id="KW-1185">Reference proteome</keyword>
<feature type="transmembrane region" description="Helical" evidence="8">
    <location>
        <begin position="765"/>
        <end position="787"/>
    </location>
</feature>
<evidence type="ECO:0000313" key="10">
    <source>
        <dbReference type="EMBL" id="MBU5671108.1"/>
    </source>
</evidence>
<sequence length="1195" mass="131207">MNKAYQKDILRSIKKGWKRFLSITFITALGVAMLTGLYAACLDMYYSADKFYDKQQLFDIRVMSTLGLTDEDLNALTQIDGIEQAEGGYSETIYTDVEGIRKSTEVKMLSPKGLNAPHLLEGALPSQAGEIAVTKKYLEESGKSIGDTLILKEDTEEGEDKKIESPAAADQKDASTDEGGTLDQDLELDVETDLEDEEASSLVRSSFKITGVVLDPMDIQGSGAGNIFRANTSTDFIFFVTADDVDHKIYTVAYLVLAGTKEMDTYSEEYDQVVQAAIGQIESRIKSQREQARYESVQEEARSKIEDAEITMDEKFTEADQKFADAWDEISSAREELADGEDKLVREEKNAAQQIADARATINSSKKKLAEAEKQLAEGEAQLAKGESELNANAQKLKEGREQLVKEREQAEAKLAAAEQQLKQAQEQLDAGRAQLEPQVASLKAAFGDYWPEEQWDALVNAAAALAANGANDQAIATGTGKESTALAAALPAQGDAAVQAALGMGKIIGGQQALDQQKSAFAEQRELGEQQLAAAEAELKAGEKEIDTARQTIELKKAEMKAGKAELAKGKTELAEGEAKLDAEEAEAKDKIADARQEIAEGKEELAEGEAELKEQEQEYADKKEEAEQKLADAYKELDNLDMTQWYVQDRTSIDSFSSLSSDLSSIEAVGKVFPVIFLLVAILMSLTTMTRMVEEERGLIGTYKAMGFGNAAIYRKYILFALLACLLGGVLGDLFGFVFMPKFVAVILRDLYTLPSYELQFDLVYGLGGVLLFIVGIVGATVLACRSELVKMPATLMRPKAPRAGSRVFLERIPAVWNRLKFLNKVTVRNLFRYKKRLFMTIGGIMGCTALILCGFAIKDSIADLAPKQYEQINRYDLMAVFEDDANDAIVGEMAADSRVKDTVNLRIESVKAINKNEQGEKVQLMVLSEPTALRDYIRIENLAGKQIDPDDEGIMITRSAARILGLSSGDALYLQDMNLMQREVVVSDVIQNYLGNNVYMTQSLYEKLFGSYAPNAVMAHLTDIPRADQAAYADELLENDSVLSSVSTAALIDEFGFDLINAVVLLITAMAGGLAFVVLFTLSNTNISERARELATIKVLGFYDKEVHSYVNKESLILTLIGILVGLPVGRILSGFLTTALNMPSMYFAVHVQPISYLFSAAITFCFAIIVNRMTNRTLNRINMVEALKSVE</sequence>
<dbReference type="InterPro" id="IPR038766">
    <property type="entry name" value="Membrane_comp_ABC_pdt"/>
</dbReference>
<dbReference type="PANTHER" id="PTHR30287">
    <property type="entry name" value="MEMBRANE COMPONENT OF PREDICTED ABC SUPERFAMILY METABOLITE UPTAKE TRANSPORTER"/>
    <property type="match status" value="1"/>
</dbReference>
<feature type="transmembrane region" description="Helical" evidence="8">
    <location>
        <begin position="670"/>
        <end position="689"/>
    </location>
</feature>
<name>A0ABS6FLQ0_9BACL</name>
<evidence type="ECO:0000256" key="5">
    <source>
        <dbReference type="ARBA" id="ARBA00023136"/>
    </source>
</evidence>
<feature type="transmembrane region" description="Helical" evidence="8">
    <location>
        <begin position="1118"/>
        <end position="1137"/>
    </location>
</feature>
<feature type="region of interest" description="Disordered" evidence="7">
    <location>
        <begin position="148"/>
        <end position="184"/>
    </location>
</feature>
<keyword evidence="3 8" id="KW-0812">Transmembrane</keyword>
<evidence type="ECO:0000256" key="6">
    <source>
        <dbReference type="SAM" id="Coils"/>
    </source>
</evidence>
<protein>
    <submittedName>
        <fullName evidence="10">FtsX-like permease family protein</fullName>
    </submittedName>
</protein>
<keyword evidence="5 8" id="KW-0472">Membrane</keyword>
<evidence type="ECO:0000256" key="3">
    <source>
        <dbReference type="ARBA" id="ARBA00022692"/>
    </source>
</evidence>
<evidence type="ECO:0000256" key="8">
    <source>
        <dbReference type="SAM" id="Phobius"/>
    </source>
</evidence>
<gene>
    <name evidence="10" type="ORF">KQJ23_04600</name>
</gene>
<feature type="domain" description="ABC3 transporter permease C-terminal" evidence="9">
    <location>
        <begin position="674"/>
        <end position="794"/>
    </location>
</feature>
<evidence type="ECO:0000256" key="7">
    <source>
        <dbReference type="SAM" id="MobiDB-lite"/>
    </source>
</evidence>
<feature type="coiled-coil region" evidence="6">
    <location>
        <begin position="330"/>
        <end position="435"/>
    </location>
</feature>